<dbReference type="InterPro" id="IPR002104">
    <property type="entry name" value="Integrase_catalytic"/>
</dbReference>
<evidence type="ECO:0000256" key="5">
    <source>
        <dbReference type="PROSITE-ProRule" id="PRU01248"/>
    </source>
</evidence>
<evidence type="ECO:0000259" key="6">
    <source>
        <dbReference type="PROSITE" id="PS51898"/>
    </source>
</evidence>
<dbReference type="AlphaFoldDB" id="A0A2D2DSB1"/>
<evidence type="ECO:0000256" key="4">
    <source>
        <dbReference type="ARBA" id="ARBA00023172"/>
    </source>
</evidence>
<dbReference type="InterPro" id="IPR044068">
    <property type="entry name" value="CB"/>
</dbReference>
<dbReference type="Proteomes" id="UP000229897">
    <property type="component" value="Chromosome"/>
</dbReference>
<dbReference type="Gene3D" id="1.10.150.130">
    <property type="match status" value="1"/>
</dbReference>
<dbReference type="EMBL" id="CP024608">
    <property type="protein sequence ID" value="ATQ77859.1"/>
    <property type="molecule type" value="Genomic_DNA"/>
</dbReference>
<dbReference type="PANTHER" id="PTHR30349">
    <property type="entry name" value="PHAGE INTEGRASE-RELATED"/>
    <property type="match status" value="1"/>
</dbReference>
<dbReference type="GO" id="GO:0003677">
    <property type="term" value="F:DNA binding"/>
    <property type="evidence" value="ECO:0007669"/>
    <property type="project" value="UniProtKB-UniRule"/>
</dbReference>
<evidence type="ECO:0000259" key="7">
    <source>
        <dbReference type="PROSITE" id="PS51900"/>
    </source>
</evidence>
<dbReference type="PROSITE" id="PS51898">
    <property type="entry name" value="TYR_RECOMBINASE"/>
    <property type="match status" value="1"/>
</dbReference>
<dbReference type="Gene3D" id="1.10.443.10">
    <property type="entry name" value="Intergrase catalytic core"/>
    <property type="match status" value="1"/>
</dbReference>
<dbReference type="SUPFAM" id="SSF56349">
    <property type="entry name" value="DNA breaking-rejoining enzymes"/>
    <property type="match status" value="1"/>
</dbReference>
<name>A0A2D2DSB1_9BURK</name>
<dbReference type="GO" id="GO:0006310">
    <property type="term" value="P:DNA recombination"/>
    <property type="evidence" value="ECO:0007669"/>
    <property type="project" value="UniProtKB-KW"/>
</dbReference>
<evidence type="ECO:0000313" key="9">
    <source>
        <dbReference type="Proteomes" id="UP000229897"/>
    </source>
</evidence>
<accession>A0A2D2DSB1</accession>
<dbReference type="InterPro" id="IPR013762">
    <property type="entry name" value="Integrase-like_cat_sf"/>
</dbReference>
<feature type="domain" description="Tyr recombinase" evidence="6">
    <location>
        <begin position="160"/>
        <end position="343"/>
    </location>
</feature>
<evidence type="ECO:0000256" key="1">
    <source>
        <dbReference type="ARBA" id="ARBA00008857"/>
    </source>
</evidence>
<feature type="domain" description="Core-binding (CB)" evidence="7">
    <location>
        <begin position="65"/>
        <end position="143"/>
    </location>
</feature>
<evidence type="ECO:0000256" key="2">
    <source>
        <dbReference type="ARBA" id="ARBA00022908"/>
    </source>
</evidence>
<keyword evidence="3 5" id="KW-0238">DNA-binding</keyword>
<keyword evidence="4" id="KW-0233">DNA recombination</keyword>
<dbReference type="GO" id="GO:0015074">
    <property type="term" value="P:DNA integration"/>
    <property type="evidence" value="ECO:0007669"/>
    <property type="project" value="UniProtKB-KW"/>
</dbReference>
<comment type="similarity">
    <text evidence="1">Belongs to the 'phage' integrase family.</text>
</comment>
<reference evidence="8" key="1">
    <citation type="submission" date="2017-10" db="EMBL/GenBank/DDBJ databases">
        <title>Massilia psychrophilum sp. nov., a novel purple-pigmented bacterium isolated from Tianshan glacier, Xinjiang Municipality, China.</title>
        <authorList>
            <person name="Wang H."/>
        </authorList>
    </citation>
    <scope>NUCLEOTIDE SEQUENCE [LARGE SCALE GENOMIC DNA]</scope>
    <source>
        <strain evidence="8">B2</strain>
    </source>
</reference>
<keyword evidence="2" id="KW-0229">DNA integration</keyword>
<protein>
    <submittedName>
        <fullName evidence="8">Integrase</fullName>
    </submittedName>
</protein>
<evidence type="ECO:0000313" key="8">
    <source>
        <dbReference type="EMBL" id="ATQ77859.1"/>
    </source>
</evidence>
<dbReference type="InterPro" id="IPR011010">
    <property type="entry name" value="DNA_brk_join_enz"/>
</dbReference>
<dbReference type="KEGG" id="mass:CR152_27670"/>
<dbReference type="PROSITE" id="PS51900">
    <property type="entry name" value="CB"/>
    <property type="match status" value="1"/>
</dbReference>
<keyword evidence="9" id="KW-1185">Reference proteome</keyword>
<sequence length="343" mass="38469">MGRKPTKNLHLPPGMRARVQKSGKIYYYFDQGGRPRTEIPLGGDYILALQEYVKKQEIIGPGAGAKFGDVIAKYEAEVLHTHGAKTIQTNKSDLKHLKAFFADAPLSQVRPMHIKQFLTKHADKPTTANRCKRLFSALWNRARGWGYTDAENPCTGIMGHELEKREVYITDAVFHAVRAHASAQLVDALDLAYLTGQRPGDTTEMHEDHIDGEWLLVEQGKTGKRLRMMITGELAELLARIAARKVGCKESSGYLLVNASGRRMTRDALRYQYEKARGLAANGNPELSEAIKKMWFYDLRAKAADDSADERGEQAASDLLGHDSVKTTRRHYLRRGKIVPPTK</sequence>
<dbReference type="RefSeq" id="WP_099880386.1">
    <property type="nucleotide sequence ID" value="NZ_CP024608.1"/>
</dbReference>
<organism evidence="8 9">
    <name type="scientific">Massilia violaceinigra</name>
    <dbReference type="NCBI Taxonomy" id="2045208"/>
    <lineage>
        <taxon>Bacteria</taxon>
        <taxon>Pseudomonadati</taxon>
        <taxon>Pseudomonadota</taxon>
        <taxon>Betaproteobacteria</taxon>
        <taxon>Burkholderiales</taxon>
        <taxon>Oxalobacteraceae</taxon>
        <taxon>Telluria group</taxon>
        <taxon>Massilia</taxon>
    </lineage>
</organism>
<dbReference type="Pfam" id="PF00589">
    <property type="entry name" value="Phage_integrase"/>
    <property type="match status" value="1"/>
</dbReference>
<dbReference type="InterPro" id="IPR050090">
    <property type="entry name" value="Tyrosine_recombinase_XerCD"/>
</dbReference>
<dbReference type="OrthoDB" id="662444at2"/>
<proteinExistence type="inferred from homology"/>
<dbReference type="PANTHER" id="PTHR30349:SF64">
    <property type="entry name" value="PROPHAGE INTEGRASE INTD-RELATED"/>
    <property type="match status" value="1"/>
</dbReference>
<gene>
    <name evidence="8" type="ORF">CR152_27670</name>
</gene>
<dbReference type="InterPro" id="IPR010998">
    <property type="entry name" value="Integrase_recombinase_N"/>
</dbReference>
<evidence type="ECO:0000256" key="3">
    <source>
        <dbReference type="ARBA" id="ARBA00023125"/>
    </source>
</evidence>